<dbReference type="InterPro" id="IPR011021">
    <property type="entry name" value="Arrestin-like_N"/>
</dbReference>
<keyword evidence="4" id="KW-1185">Reference proteome</keyword>
<dbReference type="AlphaFoldDB" id="A0A2T9YNH8"/>
<dbReference type="EMBL" id="MBFR01000112">
    <property type="protein sequence ID" value="PVU93824.1"/>
    <property type="molecule type" value="Genomic_DNA"/>
</dbReference>
<protein>
    <recommendedName>
        <fullName evidence="2">Arrestin-like N-terminal domain-containing protein</fullName>
    </recommendedName>
</protein>
<evidence type="ECO:0000256" key="1">
    <source>
        <dbReference type="SAM" id="MobiDB-lite"/>
    </source>
</evidence>
<dbReference type="PANTHER" id="PTHR11188">
    <property type="entry name" value="ARRESTIN DOMAIN CONTAINING PROTEIN"/>
    <property type="match status" value="1"/>
</dbReference>
<dbReference type="Proteomes" id="UP000245383">
    <property type="component" value="Unassembled WGS sequence"/>
</dbReference>
<name>A0A2T9YNH8_9FUNG</name>
<gene>
    <name evidence="3" type="ORF">BB561_003012</name>
</gene>
<dbReference type="OrthoDB" id="2333384at2759"/>
<dbReference type="Gene3D" id="2.60.40.640">
    <property type="match status" value="1"/>
</dbReference>
<evidence type="ECO:0000313" key="3">
    <source>
        <dbReference type="EMBL" id="PVU93824.1"/>
    </source>
</evidence>
<dbReference type="PANTHER" id="PTHR11188:SF17">
    <property type="entry name" value="FI21816P1"/>
    <property type="match status" value="1"/>
</dbReference>
<feature type="region of interest" description="Disordered" evidence="1">
    <location>
        <begin position="400"/>
        <end position="441"/>
    </location>
</feature>
<accession>A0A2T9YNH8</accession>
<comment type="caution">
    <text evidence="3">The sequence shown here is derived from an EMBL/GenBank/DDBJ whole genome shotgun (WGS) entry which is preliminary data.</text>
</comment>
<dbReference type="Pfam" id="PF00339">
    <property type="entry name" value="Arrestin_N"/>
    <property type="match status" value="1"/>
</dbReference>
<feature type="domain" description="Arrestin-like N-terminal" evidence="2">
    <location>
        <begin position="27"/>
        <end position="162"/>
    </location>
</feature>
<dbReference type="GO" id="GO:0015031">
    <property type="term" value="P:protein transport"/>
    <property type="evidence" value="ECO:0007669"/>
    <property type="project" value="TreeGrafter"/>
</dbReference>
<evidence type="ECO:0000313" key="4">
    <source>
        <dbReference type="Proteomes" id="UP000245383"/>
    </source>
</evidence>
<sequence length="576" mass="64285">MFKTPIKAKPDKDQDQVDFVFQGEDVSASSYGPGEMLKGTLQFNNTEKLQIYSIELTFIGSEKSALSMKTVTEVKKTNNIRNKKNNHTSDIKAAKKVYFKRSTFLLNAIESGGTILMPGLYSFNFTLNFKLANFPATARSTDYDISYNLLASINKSRRPSSESIIKNMPINFQPKVCIDMFKITDSETFYFCDNVHDSKDGKLMYHVEAISIQKRFEPGSHIELQLKMCGKRTLFQATAVLMEQTDGFYPASPNSVEGLCDMTGRTWTKQNAITSPVEVVFETKTTTPTICYKHCEDSENRFSKEFFAVLKIPVVPLSVACLPETFYLRFTYYVLLNGFSNSSWGGTRSFNIRIPVSFSNISKISDKVPSSFLSKSQKGSSQQRKQQAATAKFTGFDISMSHSPKEMRKGMQDPSGRNKGAKGAGGMHDRGMQIPKSPRSPMEGNFGVSAKMGPQVVGNTEEDEAGVYNETFSKDFCETFQSINKYNCSSNNKQLYRSKANSMRKNVVPLGFAKHLEQNEESDTTLLQQNNGAPKYGGETPVADILVTNPALLPELEHTGSLFQDLKTGSTKVFNI</sequence>
<dbReference type="InterPro" id="IPR014752">
    <property type="entry name" value="Arrestin-like_C"/>
</dbReference>
<evidence type="ECO:0000259" key="2">
    <source>
        <dbReference type="Pfam" id="PF00339"/>
    </source>
</evidence>
<dbReference type="InterPro" id="IPR050357">
    <property type="entry name" value="Arrestin_domain-protein"/>
</dbReference>
<organism evidence="3 4">
    <name type="scientific">Smittium simulii</name>
    <dbReference type="NCBI Taxonomy" id="133385"/>
    <lineage>
        <taxon>Eukaryota</taxon>
        <taxon>Fungi</taxon>
        <taxon>Fungi incertae sedis</taxon>
        <taxon>Zoopagomycota</taxon>
        <taxon>Kickxellomycotina</taxon>
        <taxon>Harpellomycetes</taxon>
        <taxon>Harpellales</taxon>
        <taxon>Legeriomycetaceae</taxon>
        <taxon>Smittium</taxon>
    </lineage>
</organism>
<dbReference type="GO" id="GO:0005737">
    <property type="term" value="C:cytoplasm"/>
    <property type="evidence" value="ECO:0007669"/>
    <property type="project" value="TreeGrafter"/>
</dbReference>
<proteinExistence type="predicted"/>
<reference evidence="3 4" key="1">
    <citation type="journal article" date="2018" name="MBio">
        <title>Comparative Genomics Reveals the Core Gene Toolbox for the Fungus-Insect Symbiosis.</title>
        <authorList>
            <person name="Wang Y."/>
            <person name="Stata M."/>
            <person name="Wang W."/>
            <person name="Stajich J.E."/>
            <person name="White M.M."/>
            <person name="Moncalvo J.M."/>
        </authorList>
    </citation>
    <scope>NUCLEOTIDE SEQUENCE [LARGE SCALE GENOMIC DNA]</scope>
    <source>
        <strain evidence="3 4">SWE-8-4</strain>
    </source>
</reference>